<evidence type="ECO:0000313" key="4">
    <source>
        <dbReference type="Proteomes" id="UP000030748"/>
    </source>
</evidence>
<accession>A0A022QDV5</accession>
<sequence length="172" mass="18777">MDTIRAKLQGGILNITVPQKTKTPVLTEKSQDPPPKTTIDTPKTTADTPPNKAAPPPFEDKISATQKTSKDDVPQLSKEKVEHASLVDKDDHVINKTDESKEENGTASKGKKVIESDNYGAFTIGRYKKAVKGITQLSEERQLLVNVGVAVLVIVSVSAYVTYKFASRKDKN</sequence>
<feature type="region of interest" description="Disordered" evidence="1">
    <location>
        <begin position="15"/>
        <end position="109"/>
    </location>
</feature>
<name>A0A022QDV5_ERYGU</name>
<keyword evidence="2" id="KW-0472">Membrane</keyword>
<feature type="compositionally biased region" description="Low complexity" evidence="1">
    <location>
        <begin position="37"/>
        <end position="51"/>
    </location>
</feature>
<organism evidence="3 4">
    <name type="scientific">Erythranthe guttata</name>
    <name type="common">Yellow monkey flower</name>
    <name type="synonym">Mimulus guttatus</name>
    <dbReference type="NCBI Taxonomy" id="4155"/>
    <lineage>
        <taxon>Eukaryota</taxon>
        <taxon>Viridiplantae</taxon>
        <taxon>Streptophyta</taxon>
        <taxon>Embryophyta</taxon>
        <taxon>Tracheophyta</taxon>
        <taxon>Spermatophyta</taxon>
        <taxon>Magnoliopsida</taxon>
        <taxon>eudicotyledons</taxon>
        <taxon>Gunneridae</taxon>
        <taxon>Pentapetalae</taxon>
        <taxon>asterids</taxon>
        <taxon>lamiids</taxon>
        <taxon>Lamiales</taxon>
        <taxon>Phrymaceae</taxon>
        <taxon>Erythranthe</taxon>
    </lineage>
</organism>
<dbReference type="Proteomes" id="UP000030748">
    <property type="component" value="Unassembled WGS sequence"/>
</dbReference>
<dbReference type="EMBL" id="KI631555">
    <property type="protein sequence ID" value="EYU26867.1"/>
    <property type="molecule type" value="Genomic_DNA"/>
</dbReference>
<feature type="compositionally biased region" description="Basic and acidic residues" evidence="1">
    <location>
        <begin position="58"/>
        <end position="104"/>
    </location>
</feature>
<evidence type="ECO:0008006" key="5">
    <source>
        <dbReference type="Google" id="ProtNLM"/>
    </source>
</evidence>
<keyword evidence="2" id="KW-1133">Transmembrane helix</keyword>
<evidence type="ECO:0000256" key="2">
    <source>
        <dbReference type="SAM" id="Phobius"/>
    </source>
</evidence>
<evidence type="ECO:0000256" key="1">
    <source>
        <dbReference type="SAM" id="MobiDB-lite"/>
    </source>
</evidence>
<proteinExistence type="predicted"/>
<protein>
    <recommendedName>
        <fullName evidence="5">SHSP domain-containing protein</fullName>
    </recommendedName>
</protein>
<gene>
    <name evidence="3" type="ORF">MIMGU_mgv1a014969mg</name>
</gene>
<dbReference type="eggNOG" id="KOG0710">
    <property type="taxonomic scope" value="Eukaryota"/>
</dbReference>
<feature type="transmembrane region" description="Helical" evidence="2">
    <location>
        <begin position="143"/>
        <end position="163"/>
    </location>
</feature>
<evidence type="ECO:0000313" key="3">
    <source>
        <dbReference type="EMBL" id="EYU26867.1"/>
    </source>
</evidence>
<reference evidence="3 4" key="1">
    <citation type="journal article" date="2013" name="Proc. Natl. Acad. Sci. U.S.A.">
        <title>Fine-scale variation in meiotic recombination in Mimulus inferred from population shotgun sequencing.</title>
        <authorList>
            <person name="Hellsten U."/>
            <person name="Wright K.M."/>
            <person name="Jenkins J."/>
            <person name="Shu S."/>
            <person name="Yuan Y."/>
            <person name="Wessler S.R."/>
            <person name="Schmutz J."/>
            <person name="Willis J.H."/>
            <person name="Rokhsar D.S."/>
        </authorList>
    </citation>
    <scope>NUCLEOTIDE SEQUENCE [LARGE SCALE GENOMIC DNA]</scope>
    <source>
        <strain evidence="4">cv. DUN x IM62</strain>
    </source>
</reference>
<keyword evidence="2" id="KW-0812">Transmembrane</keyword>
<dbReference type="AlphaFoldDB" id="A0A022QDV5"/>
<keyword evidence="4" id="KW-1185">Reference proteome</keyword>